<name>A0A2H5BFU4_9CAUD</name>
<dbReference type="RefSeq" id="YP_009622118.1">
    <property type="nucleotide sequence ID" value="NC_042099.1"/>
</dbReference>
<evidence type="ECO:0000313" key="1">
    <source>
        <dbReference type="EMBL" id="AUG84854.1"/>
    </source>
</evidence>
<dbReference type="KEGG" id="vg:40098855"/>
<organism evidence="1 2">
    <name type="scientific">Microbacterium phage Dismas</name>
    <dbReference type="NCBI Taxonomy" id="2065199"/>
    <lineage>
        <taxon>Viruses</taxon>
        <taxon>Duplodnaviria</taxon>
        <taxon>Heunggongvirae</taxon>
        <taxon>Uroviricota</taxon>
        <taxon>Caudoviricetes</taxon>
        <taxon>Dismasvirus</taxon>
        <taxon>Dismasvirus dismas</taxon>
    </lineage>
</organism>
<evidence type="ECO:0000313" key="2">
    <source>
        <dbReference type="Proteomes" id="UP000241261"/>
    </source>
</evidence>
<proteinExistence type="predicted"/>
<accession>A0A2H5BFU4</accession>
<keyword evidence="2" id="KW-1185">Reference proteome</keyword>
<sequence>MARALVFTTDTVALRDPAGGPVREYRLGTPDGEGRIILTPVDQVPTPQQVEAFRRAWHTADSLGLKGDRVRHGLFAALNAWRRP</sequence>
<dbReference type="GeneID" id="40098855"/>
<protein>
    <submittedName>
        <fullName evidence="1">Uncharacterized protein</fullName>
    </submittedName>
</protein>
<dbReference type="EMBL" id="MG670586">
    <property type="protein sequence ID" value="AUG84854.1"/>
    <property type="molecule type" value="Genomic_DNA"/>
</dbReference>
<gene>
    <name evidence="1" type="primary">57</name>
    <name evidence="1" type="ORF">PBI_DISMAS_57</name>
</gene>
<dbReference type="Proteomes" id="UP000241261">
    <property type="component" value="Segment"/>
</dbReference>
<reference evidence="1 2" key="1">
    <citation type="submission" date="2017-12" db="EMBL/GenBank/DDBJ databases">
        <authorList>
            <person name="Tomczak R."/>
            <person name="Garlena R.A."/>
            <person name="Russell D.A."/>
            <person name="Pope W.H."/>
            <person name="Jacobs-Sera D."/>
            <person name="Hatfull G.F."/>
        </authorList>
    </citation>
    <scope>NUCLEOTIDE SEQUENCE [LARGE SCALE GENOMIC DNA]</scope>
</reference>